<dbReference type="Proteomes" id="UP000663981">
    <property type="component" value="Unassembled WGS sequence"/>
</dbReference>
<protein>
    <submittedName>
        <fullName evidence="2">HEPN domain-containing protein</fullName>
    </submittedName>
</protein>
<comment type="caution">
    <text evidence="2">The sequence shown here is derived from an EMBL/GenBank/DDBJ whole genome shotgun (WGS) entry which is preliminary data.</text>
</comment>
<dbReference type="RefSeq" id="WP_207982361.1">
    <property type="nucleotide sequence ID" value="NZ_JAGDEL010000040.1"/>
</dbReference>
<reference evidence="2 3" key="1">
    <citation type="submission" date="2021-03" db="EMBL/GenBank/DDBJ databases">
        <title>Whole genome sequence of Metabacillus bambusae BG109.</title>
        <authorList>
            <person name="Jeong J.W."/>
        </authorList>
    </citation>
    <scope>NUCLEOTIDE SEQUENCE [LARGE SCALE GENOMIC DNA]</scope>
    <source>
        <strain evidence="2 3">BG109</strain>
    </source>
</reference>
<dbReference type="Gene3D" id="1.20.120.330">
    <property type="entry name" value="Nucleotidyltransferases domain 2"/>
    <property type="match status" value="1"/>
</dbReference>
<sequence>MNRGEFQELAHIRLTDAKVLLDNECYDGAYYLAGYVIECALKACIAKRTREFDFPDKQIVDKIYSHKLTQLLSVIGIQPPEDIEVNWAVVKDWSEQHRYKRQHTEIEAKDMYEAVSDPDEGVLEWIKQHW</sequence>
<organism evidence="2 3">
    <name type="scientific">Metabacillus bambusae</name>
    <dbReference type="NCBI Taxonomy" id="2795218"/>
    <lineage>
        <taxon>Bacteria</taxon>
        <taxon>Bacillati</taxon>
        <taxon>Bacillota</taxon>
        <taxon>Bacilli</taxon>
        <taxon>Bacillales</taxon>
        <taxon>Bacillaceae</taxon>
        <taxon>Metabacillus</taxon>
    </lineage>
</organism>
<dbReference type="SUPFAM" id="SSF81593">
    <property type="entry name" value="Nucleotidyltransferase substrate binding subunit/domain"/>
    <property type="match status" value="1"/>
</dbReference>
<evidence type="ECO:0000313" key="3">
    <source>
        <dbReference type="Proteomes" id="UP000663981"/>
    </source>
</evidence>
<feature type="domain" description="HEPN" evidence="1">
    <location>
        <begin position="10"/>
        <end position="127"/>
    </location>
</feature>
<dbReference type="Pfam" id="PF05168">
    <property type="entry name" value="HEPN"/>
    <property type="match status" value="1"/>
</dbReference>
<proteinExistence type="predicted"/>
<dbReference type="InterPro" id="IPR007842">
    <property type="entry name" value="HEPN_dom"/>
</dbReference>
<evidence type="ECO:0000259" key="1">
    <source>
        <dbReference type="Pfam" id="PF05168"/>
    </source>
</evidence>
<name>A0ABS3NB56_9BACI</name>
<accession>A0ABS3NB56</accession>
<dbReference type="EMBL" id="JAGDEL010000040">
    <property type="protein sequence ID" value="MBO1515504.1"/>
    <property type="molecule type" value="Genomic_DNA"/>
</dbReference>
<keyword evidence="3" id="KW-1185">Reference proteome</keyword>
<gene>
    <name evidence="2" type="ORF">I7822_28220</name>
</gene>
<evidence type="ECO:0000313" key="2">
    <source>
        <dbReference type="EMBL" id="MBO1515504.1"/>
    </source>
</evidence>